<dbReference type="Pfam" id="PF11845">
    <property type="entry name" value="Tll0287-like"/>
    <property type="match status" value="1"/>
</dbReference>
<keyword evidence="6" id="KW-1133">Transmembrane helix</keyword>
<dbReference type="SUPFAM" id="SSF55874">
    <property type="entry name" value="ATPase domain of HSP90 chaperone/DNA topoisomerase II/histidine kinase"/>
    <property type="match status" value="1"/>
</dbReference>
<dbReference type="InterPro" id="IPR036097">
    <property type="entry name" value="HisK_dim/P_sf"/>
</dbReference>
<dbReference type="InterPro" id="IPR050351">
    <property type="entry name" value="BphY/WalK/GraS-like"/>
</dbReference>
<keyword evidence="5" id="KW-0418">Kinase</keyword>
<dbReference type="SMART" id="SM00388">
    <property type="entry name" value="HisKA"/>
    <property type="match status" value="1"/>
</dbReference>
<dbReference type="Gene3D" id="1.10.287.130">
    <property type="match status" value="1"/>
</dbReference>
<protein>
    <recommendedName>
        <fullName evidence="2">histidine kinase</fullName>
        <ecNumber evidence="2">2.7.13.3</ecNumber>
    </recommendedName>
</protein>
<keyword evidence="4" id="KW-0808">Transferase</keyword>
<dbReference type="SMART" id="SM00387">
    <property type="entry name" value="HATPase_c"/>
    <property type="match status" value="1"/>
</dbReference>
<dbReference type="GO" id="GO:0007234">
    <property type="term" value="P:osmosensory signaling via phosphorelay pathway"/>
    <property type="evidence" value="ECO:0007669"/>
    <property type="project" value="TreeGrafter"/>
</dbReference>
<feature type="transmembrane region" description="Helical" evidence="6">
    <location>
        <begin position="223"/>
        <end position="241"/>
    </location>
</feature>
<evidence type="ECO:0000256" key="2">
    <source>
        <dbReference type="ARBA" id="ARBA00012438"/>
    </source>
</evidence>
<dbReference type="EC" id="2.7.13.3" evidence="2"/>
<evidence type="ECO:0000256" key="4">
    <source>
        <dbReference type="ARBA" id="ARBA00022679"/>
    </source>
</evidence>
<dbReference type="CDD" id="cd00082">
    <property type="entry name" value="HisKA"/>
    <property type="match status" value="1"/>
</dbReference>
<sequence>MDHARRQAHFTTPQLLTIYTWGLAAGWTLVIAALLVFNYHHERSQAAETARTQARSNFQRDLVYRHWNAASGAVYVPVCDRIQPNPYLSGIPERDVVTTSGRHLTLVNPSYMSRLVFDLASDSFGVKGHITSLTPLRPENRADDWERGALLAFERGSEEESSVVHMAGGSYLRLMRPLKTERACLRCHQKQGCRLGGVRGGLSVAVPMTPLWDIAKKTYQLNAASYLLLWGLGMVGIHFGASRLRLAIAERDLAQRRLIEMNRDLSFRSGELAAANRDLDAFCSTVSHDLRSPLTAVSGYCQLLKESFAENAQEGRAYTDVILASTAKMEGLITSLLRFARIARNELVPADVDLTAIAADMAAELRAREPRRQAVFVIADGLMARGDAGLLRVVLQNLMENAWKYTGLCPEARIEVGLERRDDGSFFFVRDNGIGFDEAEAALAFEAFRRLENAQQFEGTGIGLATVKRIIERHGGTIDCKAKPGFGATFYFSLP</sequence>
<dbReference type="SUPFAM" id="SSF47384">
    <property type="entry name" value="Homodimeric domain of signal transducing histidine kinase"/>
    <property type="match status" value="1"/>
</dbReference>
<dbReference type="FunFam" id="3.30.565.10:FF:000006">
    <property type="entry name" value="Sensor histidine kinase WalK"/>
    <property type="match status" value="1"/>
</dbReference>
<gene>
    <name evidence="8" type="ORF">E4633_14250</name>
</gene>
<dbReference type="InterPro" id="IPR005467">
    <property type="entry name" value="His_kinase_dom"/>
</dbReference>
<evidence type="ECO:0000256" key="6">
    <source>
        <dbReference type="SAM" id="Phobius"/>
    </source>
</evidence>
<reference evidence="8 9" key="1">
    <citation type="submission" date="2019-04" db="EMBL/GenBank/DDBJ databases">
        <title>Geobacter oryzae sp. nov., ferric-reducing bacteria isolated from paddy soil.</title>
        <authorList>
            <person name="Xu Z."/>
            <person name="Masuda Y."/>
            <person name="Itoh H."/>
            <person name="Senoo K."/>
        </authorList>
    </citation>
    <scope>NUCLEOTIDE SEQUENCE [LARGE SCALE GENOMIC DNA]</scope>
    <source>
        <strain evidence="8 9">Red111</strain>
    </source>
</reference>
<proteinExistence type="predicted"/>
<dbReference type="Pfam" id="PF00512">
    <property type="entry name" value="HisKA"/>
    <property type="match status" value="1"/>
</dbReference>
<comment type="catalytic activity">
    <reaction evidence="1">
        <text>ATP + protein L-histidine = ADP + protein N-phospho-L-histidine.</text>
        <dbReference type="EC" id="2.7.13.3"/>
    </reaction>
</comment>
<dbReference type="Proteomes" id="UP000306416">
    <property type="component" value="Unassembled WGS sequence"/>
</dbReference>
<keyword evidence="3" id="KW-0597">Phosphoprotein</keyword>
<comment type="caution">
    <text evidence="8">The sequence shown here is derived from an EMBL/GenBank/DDBJ whole genome shotgun (WGS) entry which is preliminary data.</text>
</comment>
<feature type="domain" description="Histidine kinase" evidence="7">
    <location>
        <begin position="285"/>
        <end position="495"/>
    </location>
</feature>
<dbReference type="InterPro" id="IPR003594">
    <property type="entry name" value="HATPase_dom"/>
</dbReference>
<organism evidence="8 9">
    <name type="scientific">Geomonas terrae</name>
    <dbReference type="NCBI Taxonomy" id="2562681"/>
    <lineage>
        <taxon>Bacteria</taxon>
        <taxon>Pseudomonadati</taxon>
        <taxon>Thermodesulfobacteriota</taxon>
        <taxon>Desulfuromonadia</taxon>
        <taxon>Geobacterales</taxon>
        <taxon>Geobacteraceae</taxon>
        <taxon>Geomonas</taxon>
    </lineage>
</organism>
<accession>A0A4S1CDH9</accession>
<evidence type="ECO:0000256" key="1">
    <source>
        <dbReference type="ARBA" id="ARBA00000085"/>
    </source>
</evidence>
<dbReference type="InterPro" id="IPR003661">
    <property type="entry name" value="HisK_dim/P_dom"/>
</dbReference>
<dbReference type="GO" id="GO:0000155">
    <property type="term" value="F:phosphorelay sensor kinase activity"/>
    <property type="evidence" value="ECO:0007669"/>
    <property type="project" value="InterPro"/>
</dbReference>
<dbReference type="Gene3D" id="3.30.565.10">
    <property type="entry name" value="Histidine kinase-like ATPase, C-terminal domain"/>
    <property type="match status" value="1"/>
</dbReference>
<name>A0A4S1CDH9_9BACT</name>
<keyword evidence="6" id="KW-0812">Transmembrane</keyword>
<keyword evidence="6" id="KW-0472">Membrane</keyword>
<dbReference type="Gene3D" id="3.30.450.290">
    <property type="match status" value="1"/>
</dbReference>
<evidence type="ECO:0000313" key="8">
    <source>
        <dbReference type="EMBL" id="TGU71477.1"/>
    </source>
</evidence>
<dbReference type="EMBL" id="SRSC01000003">
    <property type="protein sequence ID" value="TGU71477.1"/>
    <property type="molecule type" value="Genomic_DNA"/>
</dbReference>
<dbReference type="InterPro" id="IPR021796">
    <property type="entry name" value="Tll0287-like_dom"/>
</dbReference>
<dbReference type="GO" id="GO:0000156">
    <property type="term" value="F:phosphorelay response regulator activity"/>
    <property type="evidence" value="ECO:0007669"/>
    <property type="project" value="TreeGrafter"/>
</dbReference>
<evidence type="ECO:0000256" key="3">
    <source>
        <dbReference type="ARBA" id="ARBA00022553"/>
    </source>
</evidence>
<dbReference type="Pfam" id="PF02518">
    <property type="entry name" value="HATPase_c"/>
    <property type="match status" value="1"/>
</dbReference>
<dbReference type="InterPro" id="IPR036890">
    <property type="entry name" value="HATPase_C_sf"/>
</dbReference>
<evidence type="ECO:0000313" key="9">
    <source>
        <dbReference type="Proteomes" id="UP000306416"/>
    </source>
</evidence>
<evidence type="ECO:0000259" key="7">
    <source>
        <dbReference type="PROSITE" id="PS50109"/>
    </source>
</evidence>
<dbReference type="AlphaFoldDB" id="A0A4S1CDH9"/>
<dbReference type="PANTHER" id="PTHR42878:SF15">
    <property type="entry name" value="BACTERIOPHYTOCHROME"/>
    <property type="match status" value="1"/>
</dbReference>
<dbReference type="RefSeq" id="WP_135871112.1">
    <property type="nucleotide sequence ID" value="NZ_SRSC01000003.1"/>
</dbReference>
<dbReference type="GO" id="GO:0030295">
    <property type="term" value="F:protein kinase activator activity"/>
    <property type="evidence" value="ECO:0007669"/>
    <property type="project" value="TreeGrafter"/>
</dbReference>
<keyword evidence="9" id="KW-1185">Reference proteome</keyword>
<evidence type="ECO:0000256" key="5">
    <source>
        <dbReference type="ARBA" id="ARBA00022777"/>
    </source>
</evidence>
<dbReference type="InterPro" id="IPR004358">
    <property type="entry name" value="Sig_transdc_His_kin-like_C"/>
</dbReference>
<dbReference type="PANTHER" id="PTHR42878">
    <property type="entry name" value="TWO-COMPONENT HISTIDINE KINASE"/>
    <property type="match status" value="1"/>
</dbReference>
<feature type="transmembrane region" description="Helical" evidence="6">
    <location>
        <begin position="18"/>
        <end position="37"/>
    </location>
</feature>
<dbReference type="PROSITE" id="PS50109">
    <property type="entry name" value="HIS_KIN"/>
    <property type="match status" value="1"/>
</dbReference>
<dbReference type="PRINTS" id="PR00344">
    <property type="entry name" value="BCTRLSENSOR"/>
</dbReference>